<evidence type="ECO:0000256" key="6">
    <source>
        <dbReference type="ARBA" id="ARBA00012109"/>
    </source>
</evidence>
<keyword evidence="8" id="KW-0479">Metal-binding</keyword>
<evidence type="ECO:0000256" key="9">
    <source>
        <dbReference type="ARBA" id="ARBA00022824"/>
    </source>
</evidence>
<dbReference type="EC" id="1.14.14.1" evidence="6"/>
<dbReference type="InterPro" id="IPR008067">
    <property type="entry name" value="Cyt_P450_E_grp-I_CYP2A-like"/>
</dbReference>
<dbReference type="InterPro" id="IPR050182">
    <property type="entry name" value="Cytochrome_P450_fam2"/>
</dbReference>
<dbReference type="InterPro" id="IPR002401">
    <property type="entry name" value="Cyt_P450_E_grp-I"/>
</dbReference>
<evidence type="ECO:0000256" key="1">
    <source>
        <dbReference type="ARBA" id="ARBA00001971"/>
    </source>
</evidence>
<dbReference type="PANTHER" id="PTHR24300">
    <property type="entry name" value="CYTOCHROME P450 508A4-RELATED"/>
    <property type="match status" value="1"/>
</dbReference>
<keyword evidence="11" id="KW-0560">Oxidoreductase</keyword>
<comment type="cofactor">
    <cofactor evidence="1">
        <name>heme</name>
        <dbReference type="ChEBI" id="CHEBI:30413"/>
    </cofactor>
</comment>
<dbReference type="EMBL" id="LSYS01003057">
    <property type="protein sequence ID" value="OPJ84410.1"/>
    <property type="molecule type" value="Genomic_DNA"/>
</dbReference>
<dbReference type="GO" id="GO:0005789">
    <property type="term" value="C:endoplasmic reticulum membrane"/>
    <property type="evidence" value="ECO:0007669"/>
    <property type="project" value="UniProtKB-SubCell"/>
</dbReference>
<dbReference type="SUPFAM" id="SSF48264">
    <property type="entry name" value="Cytochrome P450"/>
    <property type="match status" value="2"/>
</dbReference>
<keyword evidence="9" id="KW-0256">Endoplasmic reticulum</keyword>
<evidence type="ECO:0000256" key="3">
    <source>
        <dbReference type="ARBA" id="ARBA00004406"/>
    </source>
</evidence>
<evidence type="ECO:0000256" key="4">
    <source>
        <dbReference type="ARBA" id="ARBA00008468"/>
    </source>
</evidence>
<accession>A0A1V4KIW1</accession>
<dbReference type="PANTHER" id="PTHR24300:SF356">
    <property type="entry name" value="CYTOCHROME P450 2E1"/>
    <property type="match status" value="1"/>
</dbReference>
<dbReference type="GO" id="GO:0019373">
    <property type="term" value="P:epoxygenase P450 pathway"/>
    <property type="evidence" value="ECO:0007669"/>
    <property type="project" value="TreeGrafter"/>
</dbReference>
<dbReference type="Pfam" id="PF00067">
    <property type="entry name" value="p450"/>
    <property type="match status" value="2"/>
</dbReference>
<keyword evidence="14" id="KW-0472">Membrane</keyword>
<evidence type="ECO:0000256" key="8">
    <source>
        <dbReference type="ARBA" id="ARBA00022723"/>
    </source>
</evidence>
<evidence type="ECO:0000256" key="14">
    <source>
        <dbReference type="ARBA" id="ARBA00023136"/>
    </source>
</evidence>
<keyword evidence="13" id="KW-0503">Monooxygenase</keyword>
<sequence>MELLGTTTIFLLVCISCLLLFTTRRSTSQKQKQPPGPTTLPIVGNIFQLNLRNLPESFKKLSKEYGSVFTIHLGPRKAVVLYGYDAVKEALIDQGDDFSGRGNLPLADRLFQGSAQPFNPANFLVHAVSNIICSIVFGNRFDYEDEKFLTLIDLLNRDDELQKSIQIQLYNFFPTILDYLPGPHQKLIQSTGKVNEFILGIIAEHQKTLDPTCPRDFIDAFLNKMEQEKGNGHSEFTTETLSRTTADLFFAGTGTTSMTLRYGLLILQKYPEIVERMQKEIDCVIGRDRSPCMADRSRMPYTNAVTHEIQRFIDFIPLNVPHSVIKDTKFRDYFIPKGTMIFPVLNSVLHDSKEFPNPEKFDPGHFLNANGTFKKSDYFMPFSAGPQKVVVLYGYDVVKEALIDQGDDFSGRGNLPLIKKLLKEKAQPFNPINFLVHAVANIICSIIFGDRFDYEDEKFITLIDLLNENNDLQSTVQVQSRTRAEDPAIETAEEAKEPAEADINELCKDMFSKMATYLTGELTATSEDYKLLENMNKLTSLKYLEMKDIAINISRNLKDLNQKYAALQPYLEQINLIEEQVAALEQAAYKLDAYSKKLEAKYKKLEKR</sequence>
<dbReference type="Pfam" id="PF10046">
    <property type="entry name" value="BLOC1_2"/>
    <property type="match status" value="1"/>
</dbReference>
<keyword evidence="7" id="KW-0349">Heme</keyword>
<evidence type="ECO:0000256" key="7">
    <source>
        <dbReference type="ARBA" id="ARBA00022617"/>
    </source>
</evidence>
<reference evidence="15 16" key="1">
    <citation type="submission" date="2016-02" db="EMBL/GenBank/DDBJ databases">
        <title>Band-tailed pigeon sequencing and assembly.</title>
        <authorList>
            <person name="Soares A.E."/>
            <person name="Novak B.J."/>
            <person name="Rice E.S."/>
            <person name="O'Connell B."/>
            <person name="Chang D."/>
            <person name="Weber S."/>
            <person name="Shapiro B."/>
        </authorList>
    </citation>
    <scope>NUCLEOTIDE SEQUENCE [LARGE SCALE GENOMIC DNA]</scope>
    <source>
        <strain evidence="15">BTP2013</strain>
        <tissue evidence="15">Blood</tissue>
    </source>
</reference>
<gene>
    <name evidence="15" type="ORF">AV530_015834</name>
</gene>
<dbReference type="Gene3D" id="1.10.630.10">
    <property type="entry name" value="Cytochrome P450"/>
    <property type="match status" value="2"/>
</dbReference>
<proteinExistence type="inferred from homology"/>
<evidence type="ECO:0000256" key="11">
    <source>
        <dbReference type="ARBA" id="ARBA00023002"/>
    </source>
</evidence>
<dbReference type="GO" id="GO:0005506">
    <property type="term" value="F:iron ion binding"/>
    <property type="evidence" value="ECO:0007669"/>
    <property type="project" value="InterPro"/>
</dbReference>
<organism evidence="15 16">
    <name type="scientific">Patagioenas fasciata monilis</name>
    <dbReference type="NCBI Taxonomy" id="372326"/>
    <lineage>
        <taxon>Eukaryota</taxon>
        <taxon>Metazoa</taxon>
        <taxon>Chordata</taxon>
        <taxon>Craniata</taxon>
        <taxon>Vertebrata</taxon>
        <taxon>Euteleostomi</taxon>
        <taxon>Archelosauria</taxon>
        <taxon>Archosauria</taxon>
        <taxon>Dinosauria</taxon>
        <taxon>Saurischia</taxon>
        <taxon>Theropoda</taxon>
        <taxon>Coelurosauria</taxon>
        <taxon>Aves</taxon>
        <taxon>Neognathae</taxon>
        <taxon>Neoaves</taxon>
        <taxon>Columbimorphae</taxon>
        <taxon>Columbiformes</taxon>
        <taxon>Columbidae</taxon>
        <taxon>Patagioenas</taxon>
    </lineage>
</organism>
<evidence type="ECO:0000256" key="10">
    <source>
        <dbReference type="ARBA" id="ARBA00022848"/>
    </source>
</evidence>
<evidence type="ECO:0000256" key="2">
    <source>
        <dbReference type="ARBA" id="ARBA00004174"/>
    </source>
</evidence>
<dbReference type="PRINTS" id="PR00463">
    <property type="entry name" value="EP450I"/>
</dbReference>
<evidence type="ECO:0000256" key="12">
    <source>
        <dbReference type="ARBA" id="ARBA00023004"/>
    </source>
</evidence>
<evidence type="ECO:0000313" key="15">
    <source>
        <dbReference type="EMBL" id="OPJ84410.1"/>
    </source>
</evidence>
<dbReference type="GO" id="GO:0008392">
    <property type="term" value="F:arachidonate epoxygenase activity"/>
    <property type="evidence" value="ECO:0007669"/>
    <property type="project" value="TreeGrafter"/>
</dbReference>
<comment type="similarity">
    <text evidence="5">Belongs to the cytochrome P450 family.</text>
</comment>
<comment type="subcellular location">
    <subcellularLocation>
        <location evidence="3">Endoplasmic reticulum membrane</location>
        <topology evidence="3">Peripheral membrane protein</topology>
    </subcellularLocation>
    <subcellularLocation>
        <location evidence="2">Microsome membrane</location>
        <topology evidence="2">Peripheral membrane protein</topology>
    </subcellularLocation>
</comment>
<evidence type="ECO:0000256" key="5">
    <source>
        <dbReference type="ARBA" id="ARBA00010617"/>
    </source>
</evidence>
<dbReference type="Proteomes" id="UP000190648">
    <property type="component" value="Unassembled WGS sequence"/>
</dbReference>
<dbReference type="GO" id="GO:0006805">
    <property type="term" value="P:xenobiotic metabolic process"/>
    <property type="evidence" value="ECO:0007669"/>
    <property type="project" value="TreeGrafter"/>
</dbReference>
<dbReference type="InterPro" id="IPR036396">
    <property type="entry name" value="Cyt_P450_sf"/>
</dbReference>
<dbReference type="PRINTS" id="PR01684">
    <property type="entry name" value="EP450ICYP2A"/>
</dbReference>
<keyword evidence="10" id="KW-0492">Microsome</keyword>
<dbReference type="GO" id="GO:0020037">
    <property type="term" value="F:heme binding"/>
    <property type="evidence" value="ECO:0007669"/>
    <property type="project" value="InterPro"/>
</dbReference>
<dbReference type="AlphaFoldDB" id="A0A1V4KIW1"/>
<protein>
    <recommendedName>
        <fullName evidence="6">unspecific monooxygenase</fullName>
        <ecNumber evidence="6">1.14.14.1</ecNumber>
    </recommendedName>
</protein>
<keyword evidence="12" id="KW-0408">Iron</keyword>
<name>A0A1V4KIW1_PATFA</name>
<dbReference type="OrthoDB" id="1055148at2759"/>
<keyword evidence="16" id="KW-1185">Reference proteome</keyword>
<dbReference type="STRING" id="372326.A0A1V4KIW1"/>
<evidence type="ECO:0000256" key="13">
    <source>
        <dbReference type="ARBA" id="ARBA00023033"/>
    </source>
</evidence>
<evidence type="ECO:0000313" key="16">
    <source>
        <dbReference type="Proteomes" id="UP000190648"/>
    </source>
</evidence>
<dbReference type="InterPro" id="IPR019269">
    <property type="entry name" value="BLOC1_su2"/>
</dbReference>
<dbReference type="GO" id="GO:0016712">
    <property type="term" value="F:oxidoreductase activity, acting on paired donors, with incorporation or reduction of molecular oxygen, reduced flavin or flavoprotein as one donor, and incorporation of one atom of oxygen"/>
    <property type="evidence" value="ECO:0007669"/>
    <property type="project" value="UniProtKB-EC"/>
</dbReference>
<dbReference type="InterPro" id="IPR001128">
    <property type="entry name" value="Cyt_P450"/>
</dbReference>
<dbReference type="FunFam" id="1.10.630.10:FF:000238">
    <property type="entry name" value="Cytochrome P450 2A6"/>
    <property type="match status" value="1"/>
</dbReference>
<comment type="similarity">
    <text evidence="4">Belongs to the BLOC1S2 family.</text>
</comment>
<comment type="caution">
    <text evidence="15">The sequence shown here is derived from an EMBL/GenBank/DDBJ whole genome shotgun (WGS) entry which is preliminary data.</text>
</comment>